<protein>
    <recommendedName>
        <fullName evidence="2">Methyltransferase domain-containing protein</fullName>
    </recommendedName>
</protein>
<dbReference type="HOGENOM" id="CLU_1043077_0_0_1"/>
<dbReference type="OrthoDB" id="10006218at2759"/>
<dbReference type="RefSeq" id="XP_009018241.1">
    <property type="nucleotide sequence ID" value="XM_009019993.1"/>
</dbReference>
<dbReference type="PANTHER" id="PTHR32026">
    <property type="entry name" value="METHYLTRANSFERASE-LIKE PROTEIN 24"/>
    <property type="match status" value="1"/>
</dbReference>
<organism evidence="4 5">
    <name type="scientific">Helobdella robusta</name>
    <name type="common">Californian leech</name>
    <dbReference type="NCBI Taxonomy" id="6412"/>
    <lineage>
        <taxon>Eukaryota</taxon>
        <taxon>Metazoa</taxon>
        <taxon>Spiralia</taxon>
        <taxon>Lophotrochozoa</taxon>
        <taxon>Annelida</taxon>
        <taxon>Clitellata</taxon>
        <taxon>Hirudinea</taxon>
        <taxon>Rhynchobdellida</taxon>
        <taxon>Glossiphoniidae</taxon>
        <taxon>Helobdella</taxon>
    </lineage>
</organism>
<reference evidence="4" key="3">
    <citation type="submission" date="2015-06" db="UniProtKB">
        <authorList>
            <consortium name="EnsemblMetazoa"/>
        </authorList>
    </citation>
    <scope>IDENTIFICATION</scope>
</reference>
<dbReference type="KEGG" id="hro:HELRODRAFT_173382"/>
<dbReference type="Proteomes" id="UP000015101">
    <property type="component" value="Unassembled WGS sequence"/>
</dbReference>
<dbReference type="CTD" id="20204510"/>
<dbReference type="InterPro" id="IPR025714">
    <property type="entry name" value="Methyltranfer_dom"/>
</dbReference>
<evidence type="ECO:0000313" key="4">
    <source>
        <dbReference type="EnsemblMetazoa" id="HelroP173382"/>
    </source>
</evidence>
<feature type="transmembrane region" description="Helical" evidence="1">
    <location>
        <begin position="6"/>
        <end position="26"/>
    </location>
</feature>
<keyword evidence="1" id="KW-1133">Transmembrane helix</keyword>
<evidence type="ECO:0000313" key="3">
    <source>
        <dbReference type="EMBL" id="ESO03684.1"/>
    </source>
</evidence>
<accession>T1F6R1</accession>
<dbReference type="EnsemblMetazoa" id="HelroT173382">
    <property type="protein sequence ID" value="HelroP173382"/>
    <property type="gene ID" value="HelroG173382"/>
</dbReference>
<dbReference type="EMBL" id="KB096590">
    <property type="protein sequence ID" value="ESO03684.1"/>
    <property type="molecule type" value="Genomic_DNA"/>
</dbReference>
<dbReference type="InParanoid" id="T1F6R1"/>
<sequence length="267" mass="30468">MVPSKYLLPLIVIILFALFFFTLYNYQADKSSTPLSLFNLGKQQQQVDDPLKKDDDLNLEELDLNTLKFLLHGILTEKRNLCKNYTIHGRTSKDGGYDVCLAGKLRPEPNSCTVMSFGWSIQFHNVGIGKRNEINALGWRMKNLKTVIQEAGLSNKVIDVIKCDAEGAEWPFLEDVLENDVNVKQIILEIHSPKKLPSPVTKDDLLYVIKLFLALKKRGFVIGHSYHKYICCAAFSGMFPPEIPEKLTAQRDIDRWKREQGQKAIKN</sequence>
<dbReference type="AlphaFoldDB" id="T1F6R1"/>
<dbReference type="Pfam" id="PF13383">
    <property type="entry name" value="Methyltransf_22"/>
    <property type="match status" value="1"/>
</dbReference>
<dbReference type="PANTHER" id="PTHR32026:SF10">
    <property type="entry name" value="METHYLTRANSFERASE-LIKE PROTEIN 24-RELATED"/>
    <property type="match status" value="1"/>
</dbReference>
<reference evidence="3 5" key="2">
    <citation type="journal article" date="2013" name="Nature">
        <title>Insights into bilaterian evolution from three spiralian genomes.</title>
        <authorList>
            <person name="Simakov O."/>
            <person name="Marletaz F."/>
            <person name="Cho S.J."/>
            <person name="Edsinger-Gonzales E."/>
            <person name="Havlak P."/>
            <person name="Hellsten U."/>
            <person name="Kuo D.H."/>
            <person name="Larsson T."/>
            <person name="Lv J."/>
            <person name="Arendt D."/>
            <person name="Savage R."/>
            <person name="Osoegawa K."/>
            <person name="de Jong P."/>
            <person name="Grimwood J."/>
            <person name="Chapman J.A."/>
            <person name="Shapiro H."/>
            <person name="Aerts A."/>
            <person name="Otillar R.P."/>
            <person name="Terry A.Y."/>
            <person name="Boore J.L."/>
            <person name="Grigoriev I.V."/>
            <person name="Lindberg D.R."/>
            <person name="Seaver E.C."/>
            <person name="Weisblat D.A."/>
            <person name="Putnam N.H."/>
            <person name="Rokhsar D.S."/>
        </authorList>
    </citation>
    <scope>NUCLEOTIDE SEQUENCE</scope>
</reference>
<gene>
    <name evidence="4" type="primary">20204510</name>
    <name evidence="3" type="ORF">HELRODRAFT_173382</name>
</gene>
<dbReference type="GeneID" id="20204510"/>
<reference evidence="5" key="1">
    <citation type="submission" date="2012-12" db="EMBL/GenBank/DDBJ databases">
        <authorList>
            <person name="Hellsten U."/>
            <person name="Grimwood J."/>
            <person name="Chapman J.A."/>
            <person name="Shapiro H."/>
            <person name="Aerts A."/>
            <person name="Otillar R.P."/>
            <person name="Terry A.Y."/>
            <person name="Boore J.L."/>
            <person name="Simakov O."/>
            <person name="Marletaz F."/>
            <person name="Cho S.-J."/>
            <person name="Edsinger-Gonzales E."/>
            <person name="Havlak P."/>
            <person name="Kuo D.-H."/>
            <person name="Larsson T."/>
            <person name="Lv J."/>
            <person name="Arendt D."/>
            <person name="Savage R."/>
            <person name="Osoegawa K."/>
            <person name="de Jong P."/>
            <person name="Lindberg D.R."/>
            <person name="Seaver E.C."/>
            <person name="Weisblat D.A."/>
            <person name="Putnam N.H."/>
            <person name="Grigoriev I.V."/>
            <person name="Rokhsar D.S."/>
        </authorList>
    </citation>
    <scope>NUCLEOTIDE SEQUENCE</scope>
</reference>
<proteinExistence type="predicted"/>
<keyword evidence="5" id="KW-1185">Reference proteome</keyword>
<dbReference type="InterPro" id="IPR026913">
    <property type="entry name" value="METTL24"/>
</dbReference>
<evidence type="ECO:0000256" key="1">
    <source>
        <dbReference type="SAM" id="Phobius"/>
    </source>
</evidence>
<keyword evidence="1" id="KW-0812">Transmembrane</keyword>
<name>T1F6R1_HELRO</name>
<dbReference type="EMBL" id="AMQM01004532">
    <property type="status" value="NOT_ANNOTATED_CDS"/>
    <property type="molecule type" value="Genomic_DNA"/>
</dbReference>
<evidence type="ECO:0000259" key="2">
    <source>
        <dbReference type="Pfam" id="PF13383"/>
    </source>
</evidence>
<evidence type="ECO:0000313" key="5">
    <source>
        <dbReference type="Proteomes" id="UP000015101"/>
    </source>
</evidence>
<feature type="domain" description="Methyltransferase" evidence="2">
    <location>
        <begin position="122"/>
        <end position="221"/>
    </location>
</feature>
<keyword evidence="1" id="KW-0472">Membrane</keyword>